<keyword evidence="11" id="KW-1185">Reference proteome</keyword>
<keyword evidence="4" id="KW-0997">Cell inner membrane</keyword>
<dbReference type="GO" id="GO:0015031">
    <property type="term" value="P:protein transport"/>
    <property type="evidence" value="ECO:0007669"/>
    <property type="project" value="UniProtKB-KW"/>
</dbReference>
<evidence type="ECO:0000256" key="7">
    <source>
        <dbReference type="ARBA" id="ARBA00022989"/>
    </source>
</evidence>
<dbReference type="GO" id="GO:0005886">
    <property type="term" value="C:plasma membrane"/>
    <property type="evidence" value="ECO:0007669"/>
    <property type="project" value="UniProtKB-SubCell"/>
</dbReference>
<dbReference type="OrthoDB" id="9788988at2"/>
<dbReference type="EMBL" id="CP013015">
    <property type="protein sequence ID" value="AMM40409.1"/>
    <property type="molecule type" value="Genomic_DNA"/>
</dbReference>
<evidence type="ECO:0000313" key="10">
    <source>
        <dbReference type="EMBL" id="AMM40409.1"/>
    </source>
</evidence>
<dbReference type="Pfam" id="PF11356">
    <property type="entry name" value="T2SSC"/>
    <property type="match status" value="1"/>
</dbReference>
<dbReference type="Gene3D" id="2.30.30.830">
    <property type="match status" value="1"/>
</dbReference>
<keyword evidence="7" id="KW-1133">Transmembrane helix</keyword>
<evidence type="ECO:0000259" key="9">
    <source>
        <dbReference type="Pfam" id="PF11356"/>
    </source>
</evidence>
<reference evidence="10 11" key="1">
    <citation type="submission" date="2015-10" db="EMBL/GenBank/DDBJ databases">
        <title>Candidatus Desulfofervidus auxilii, a hydrogenotrophic sulfate-reducing bacterium involved in the thermophilic anaerobic oxidation of methane.</title>
        <authorList>
            <person name="Krukenberg V."/>
            <person name="Richter M."/>
            <person name="Wegener G."/>
        </authorList>
    </citation>
    <scope>NUCLEOTIDE SEQUENCE [LARGE SCALE GENOMIC DNA]</scope>
    <source>
        <strain evidence="10 11">HS1</strain>
    </source>
</reference>
<dbReference type="Proteomes" id="UP000070560">
    <property type="component" value="Chromosome"/>
</dbReference>
<evidence type="ECO:0000256" key="8">
    <source>
        <dbReference type="ARBA" id="ARBA00023136"/>
    </source>
</evidence>
<evidence type="ECO:0000256" key="1">
    <source>
        <dbReference type="ARBA" id="ARBA00004533"/>
    </source>
</evidence>
<keyword evidence="8" id="KW-0472">Membrane</keyword>
<comment type="subcellular location">
    <subcellularLocation>
        <location evidence="1">Cell inner membrane</location>
    </subcellularLocation>
</comment>
<organism evidence="10 11">
    <name type="scientific">Desulfofervidus auxilii</name>
    <dbReference type="NCBI Taxonomy" id="1621989"/>
    <lineage>
        <taxon>Bacteria</taxon>
        <taxon>Pseudomonadati</taxon>
        <taxon>Thermodesulfobacteriota</taxon>
        <taxon>Candidatus Desulfofervidia</taxon>
        <taxon>Candidatus Desulfofervidales</taxon>
        <taxon>Candidatus Desulfofervidaceae</taxon>
        <taxon>Candidatus Desulfofervidus</taxon>
    </lineage>
</organism>
<dbReference type="RefSeq" id="WP_066060780.1">
    <property type="nucleotide sequence ID" value="NZ_CP013015.1"/>
</dbReference>
<evidence type="ECO:0000256" key="4">
    <source>
        <dbReference type="ARBA" id="ARBA00022519"/>
    </source>
</evidence>
<evidence type="ECO:0000256" key="3">
    <source>
        <dbReference type="ARBA" id="ARBA00022475"/>
    </source>
</evidence>
<evidence type="ECO:0000256" key="2">
    <source>
        <dbReference type="ARBA" id="ARBA00022448"/>
    </source>
</evidence>
<dbReference type="AlphaFoldDB" id="A0A7U4TGB6"/>
<protein>
    <submittedName>
        <fullName evidence="10">Type IV pilus assembly protein PilP</fullName>
    </submittedName>
</protein>
<evidence type="ECO:0000313" key="11">
    <source>
        <dbReference type="Proteomes" id="UP000070560"/>
    </source>
</evidence>
<feature type="domain" description="Type II secretion system protein GspC N-terminal" evidence="9">
    <location>
        <begin position="24"/>
        <end position="107"/>
    </location>
</feature>
<gene>
    <name evidence="10" type="primary">pilP</name>
    <name evidence="10" type="ORF">HS1_000603</name>
</gene>
<dbReference type="KEGG" id="daw:HS1_000603"/>
<keyword evidence="2" id="KW-0813">Transport</keyword>
<keyword evidence="6" id="KW-0653">Protein transport</keyword>
<proteinExistence type="predicted"/>
<name>A0A7U4TGB6_DESA2</name>
<keyword evidence="3" id="KW-1003">Cell membrane</keyword>
<accession>A0A7U4TGB6</accession>
<sequence>MKSYKVGLIVCFLLNLFFIKISSASHIDPFRPFIKLTKETASPESLLPIQRLKLSEIKLTGIIWNTKNPLALIEDPAGKGYVLKKGDLIGPSGKVKEVKKDRVIIEESYIDIFEGKKTRFVELVLPQKEEAILP</sequence>
<evidence type="ECO:0000256" key="5">
    <source>
        <dbReference type="ARBA" id="ARBA00022692"/>
    </source>
</evidence>
<dbReference type="InterPro" id="IPR024961">
    <property type="entry name" value="T2SS_GspC_N"/>
</dbReference>
<evidence type="ECO:0000256" key="6">
    <source>
        <dbReference type="ARBA" id="ARBA00022927"/>
    </source>
</evidence>
<keyword evidence="5" id="KW-0812">Transmembrane</keyword>